<organism evidence="1 2">
    <name type="scientific">Populus trichocarpa</name>
    <name type="common">Western balsam poplar</name>
    <name type="synonym">Populus balsamifera subsp. trichocarpa</name>
    <dbReference type="NCBI Taxonomy" id="3694"/>
    <lineage>
        <taxon>Eukaryota</taxon>
        <taxon>Viridiplantae</taxon>
        <taxon>Streptophyta</taxon>
        <taxon>Embryophyta</taxon>
        <taxon>Tracheophyta</taxon>
        <taxon>Spermatophyta</taxon>
        <taxon>Magnoliopsida</taxon>
        <taxon>eudicotyledons</taxon>
        <taxon>Gunneridae</taxon>
        <taxon>Pentapetalae</taxon>
        <taxon>rosids</taxon>
        <taxon>fabids</taxon>
        <taxon>Malpighiales</taxon>
        <taxon>Salicaceae</taxon>
        <taxon>Saliceae</taxon>
        <taxon>Populus</taxon>
    </lineage>
</organism>
<name>A0A2K2BDV6_POPTR</name>
<protein>
    <submittedName>
        <fullName evidence="1">Uncharacterized protein</fullName>
    </submittedName>
</protein>
<accession>A0A2K2BDV6</accession>
<dbReference type="Proteomes" id="UP000006729">
    <property type="component" value="Chromosome 2"/>
</dbReference>
<dbReference type="EMBL" id="CM009291">
    <property type="protein sequence ID" value="PNT47972.1"/>
    <property type="molecule type" value="Genomic_DNA"/>
</dbReference>
<sequence>MHRHMGCELHVKVTRHLSVLCTAKLPWGLVLLDVSCGNGSVPVGQRTTCCLLVTREFWDPMLQIYYNLSRGRTCHHK</sequence>
<reference evidence="1 2" key="1">
    <citation type="journal article" date="2006" name="Science">
        <title>The genome of black cottonwood, Populus trichocarpa (Torr. &amp; Gray).</title>
        <authorList>
            <person name="Tuskan G.A."/>
            <person name="Difazio S."/>
            <person name="Jansson S."/>
            <person name="Bohlmann J."/>
            <person name="Grigoriev I."/>
            <person name="Hellsten U."/>
            <person name="Putnam N."/>
            <person name="Ralph S."/>
            <person name="Rombauts S."/>
            <person name="Salamov A."/>
            <person name="Schein J."/>
            <person name="Sterck L."/>
            <person name="Aerts A."/>
            <person name="Bhalerao R.R."/>
            <person name="Bhalerao R.P."/>
            <person name="Blaudez D."/>
            <person name="Boerjan W."/>
            <person name="Brun A."/>
            <person name="Brunner A."/>
            <person name="Busov V."/>
            <person name="Campbell M."/>
            <person name="Carlson J."/>
            <person name="Chalot M."/>
            <person name="Chapman J."/>
            <person name="Chen G.L."/>
            <person name="Cooper D."/>
            <person name="Coutinho P.M."/>
            <person name="Couturier J."/>
            <person name="Covert S."/>
            <person name="Cronk Q."/>
            <person name="Cunningham R."/>
            <person name="Davis J."/>
            <person name="Degroeve S."/>
            <person name="Dejardin A."/>
            <person name="Depamphilis C."/>
            <person name="Detter J."/>
            <person name="Dirks B."/>
            <person name="Dubchak I."/>
            <person name="Duplessis S."/>
            <person name="Ehlting J."/>
            <person name="Ellis B."/>
            <person name="Gendler K."/>
            <person name="Goodstein D."/>
            <person name="Gribskov M."/>
            <person name="Grimwood J."/>
            <person name="Groover A."/>
            <person name="Gunter L."/>
            <person name="Hamberger B."/>
            <person name="Heinze B."/>
            <person name="Helariutta Y."/>
            <person name="Henrissat B."/>
            <person name="Holligan D."/>
            <person name="Holt R."/>
            <person name="Huang W."/>
            <person name="Islam-Faridi N."/>
            <person name="Jones S."/>
            <person name="Jones-Rhoades M."/>
            <person name="Jorgensen R."/>
            <person name="Joshi C."/>
            <person name="Kangasjarvi J."/>
            <person name="Karlsson J."/>
            <person name="Kelleher C."/>
            <person name="Kirkpatrick R."/>
            <person name="Kirst M."/>
            <person name="Kohler A."/>
            <person name="Kalluri U."/>
            <person name="Larimer F."/>
            <person name="Leebens-Mack J."/>
            <person name="Leple J.C."/>
            <person name="Locascio P."/>
            <person name="Lou Y."/>
            <person name="Lucas S."/>
            <person name="Martin F."/>
            <person name="Montanini B."/>
            <person name="Napoli C."/>
            <person name="Nelson D.R."/>
            <person name="Nelson C."/>
            <person name="Nieminen K."/>
            <person name="Nilsson O."/>
            <person name="Pereda V."/>
            <person name="Peter G."/>
            <person name="Philippe R."/>
            <person name="Pilate G."/>
            <person name="Poliakov A."/>
            <person name="Razumovskaya J."/>
            <person name="Richardson P."/>
            <person name="Rinaldi C."/>
            <person name="Ritland K."/>
            <person name="Rouze P."/>
            <person name="Ryaboy D."/>
            <person name="Schmutz J."/>
            <person name="Schrader J."/>
            <person name="Segerman B."/>
            <person name="Shin H."/>
            <person name="Siddiqui A."/>
            <person name="Sterky F."/>
            <person name="Terry A."/>
            <person name="Tsai C.J."/>
            <person name="Uberbacher E."/>
            <person name="Unneberg P."/>
            <person name="Vahala J."/>
            <person name="Wall K."/>
            <person name="Wessler S."/>
            <person name="Yang G."/>
            <person name="Yin T."/>
            <person name="Douglas C."/>
            <person name="Marra M."/>
            <person name="Sandberg G."/>
            <person name="Van de Peer Y."/>
            <person name="Rokhsar D."/>
        </authorList>
    </citation>
    <scope>NUCLEOTIDE SEQUENCE [LARGE SCALE GENOMIC DNA]</scope>
    <source>
        <strain evidence="2">cv. Nisqually</strain>
    </source>
</reference>
<evidence type="ECO:0000313" key="2">
    <source>
        <dbReference type="Proteomes" id="UP000006729"/>
    </source>
</evidence>
<dbReference type="AlphaFoldDB" id="A0A2K2BDV6"/>
<keyword evidence="2" id="KW-1185">Reference proteome</keyword>
<proteinExistence type="predicted"/>
<dbReference type="InParanoid" id="A0A2K2BDV6"/>
<evidence type="ECO:0000313" key="1">
    <source>
        <dbReference type="EMBL" id="PNT47972.1"/>
    </source>
</evidence>
<gene>
    <name evidence="1" type="ORF">POPTR_002G054600</name>
</gene>